<dbReference type="AlphaFoldDB" id="A0A1M6UIS2"/>
<dbReference type="InterPro" id="IPR005561">
    <property type="entry name" value="ANTAR"/>
</dbReference>
<dbReference type="SMART" id="SM01012">
    <property type="entry name" value="ANTAR"/>
    <property type="match status" value="1"/>
</dbReference>
<dbReference type="PANTHER" id="PTHR48111:SF69">
    <property type="entry name" value="RESPONSE REGULATOR RECEIVER"/>
    <property type="match status" value="1"/>
</dbReference>
<dbReference type="STRING" id="1121421.SAMN02745123_02791"/>
<name>A0A1M6UIS2_9FIRM</name>
<evidence type="ECO:0000313" key="9">
    <source>
        <dbReference type="EMBL" id="SHK69079.1"/>
    </source>
</evidence>
<dbReference type="InterPro" id="IPR001789">
    <property type="entry name" value="Sig_transdc_resp-reg_receiver"/>
</dbReference>
<dbReference type="Pfam" id="PF00072">
    <property type="entry name" value="Response_reg"/>
    <property type="match status" value="1"/>
</dbReference>
<dbReference type="InterPro" id="IPR011006">
    <property type="entry name" value="CheY-like_superfamily"/>
</dbReference>
<evidence type="ECO:0000256" key="6">
    <source>
        <dbReference type="PROSITE-ProRule" id="PRU00169"/>
    </source>
</evidence>
<reference evidence="10" key="1">
    <citation type="submission" date="2016-11" db="EMBL/GenBank/DDBJ databases">
        <authorList>
            <person name="Varghese N."/>
            <person name="Submissions S."/>
        </authorList>
    </citation>
    <scope>NUCLEOTIDE SEQUENCE [LARGE SCALE GENOMIC DNA]</scope>
    <source>
        <strain evidence="10">DSM 10349</strain>
    </source>
</reference>
<comment type="function">
    <text evidence="5">May play the central regulatory role in sporulation. It may be an element of the effector pathway responsible for the activation of sporulation genes in response to nutritional stress. Spo0A may act in concert with spo0H (a sigma factor) to control the expression of some genes that are critical to the sporulation process.</text>
</comment>
<gene>
    <name evidence="9" type="ORF">SAMN02745123_02791</name>
</gene>
<dbReference type="GO" id="GO:0003723">
    <property type="term" value="F:RNA binding"/>
    <property type="evidence" value="ECO:0007669"/>
    <property type="project" value="InterPro"/>
</dbReference>
<dbReference type="OrthoDB" id="9808843at2"/>
<dbReference type="RefSeq" id="WP_072915472.1">
    <property type="nucleotide sequence ID" value="NZ_FRAR01000020.1"/>
</dbReference>
<feature type="domain" description="ANTAR" evidence="8">
    <location>
        <begin position="125"/>
        <end position="186"/>
    </location>
</feature>
<accession>A0A1M6UIS2</accession>
<dbReference type="PROSITE" id="PS50110">
    <property type="entry name" value="RESPONSE_REGULATORY"/>
    <property type="match status" value="1"/>
</dbReference>
<dbReference type="GO" id="GO:0000156">
    <property type="term" value="F:phosphorelay response regulator activity"/>
    <property type="evidence" value="ECO:0007669"/>
    <property type="project" value="TreeGrafter"/>
</dbReference>
<evidence type="ECO:0000256" key="2">
    <source>
        <dbReference type="ARBA" id="ARBA00023015"/>
    </source>
</evidence>
<dbReference type="InterPro" id="IPR036388">
    <property type="entry name" value="WH-like_DNA-bd_sf"/>
</dbReference>
<dbReference type="Proteomes" id="UP000183997">
    <property type="component" value="Unassembled WGS sequence"/>
</dbReference>
<sequence>MFGRRVLLADPDVDYRKRLKDLLAQHGYLVVAETEDSQSTLQAAFQTEPDIIIMEAKLPGSKGLEVARVIEEHHLAPVVLITSFNDREIIEEAKFSAVLGYLIKPIDEASLIPTLEMAIGIFKRLVRVGKENKRLKKELEERKLVEQAKRLLMEKKGLCEQEAHRYLQKLSMDRCSSLPKICQQVITSLSKN</sequence>
<dbReference type="SUPFAM" id="SSF52172">
    <property type="entry name" value="CheY-like"/>
    <property type="match status" value="1"/>
</dbReference>
<dbReference type="PANTHER" id="PTHR48111">
    <property type="entry name" value="REGULATOR OF RPOS"/>
    <property type="match status" value="1"/>
</dbReference>
<dbReference type="PIRSF" id="PIRSF036382">
    <property type="entry name" value="RR_antiterm"/>
    <property type="match status" value="1"/>
</dbReference>
<evidence type="ECO:0000259" key="7">
    <source>
        <dbReference type="PROSITE" id="PS50110"/>
    </source>
</evidence>
<comment type="caution">
    <text evidence="6">Lacks conserved residue(s) required for the propagation of feature annotation.</text>
</comment>
<dbReference type="GO" id="GO:0000976">
    <property type="term" value="F:transcription cis-regulatory region binding"/>
    <property type="evidence" value="ECO:0007669"/>
    <property type="project" value="TreeGrafter"/>
</dbReference>
<evidence type="ECO:0000256" key="3">
    <source>
        <dbReference type="ARBA" id="ARBA00023125"/>
    </source>
</evidence>
<keyword evidence="2" id="KW-0805">Transcription regulation</keyword>
<proteinExistence type="predicted"/>
<dbReference type="GO" id="GO:0005829">
    <property type="term" value="C:cytosol"/>
    <property type="evidence" value="ECO:0007669"/>
    <property type="project" value="TreeGrafter"/>
</dbReference>
<dbReference type="Gene3D" id="1.10.10.10">
    <property type="entry name" value="Winged helix-like DNA-binding domain superfamily/Winged helix DNA-binding domain"/>
    <property type="match status" value="1"/>
</dbReference>
<dbReference type="InterPro" id="IPR039420">
    <property type="entry name" value="WalR-like"/>
</dbReference>
<dbReference type="SMART" id="SM00448">
    <property type="entry name" value="REC"/>
    <property type="match status" value="1"/>
</dbReference>
<protein>
    <recommendedName>
        <fullName evidence="1">Stage 0 sporulation protein A homolog</fullName>
    </recommendedName>
</protein>
<dbReference type="Pfam" id="PF03861">
    <property type="entry name" value="ANTAR"/>
    <property type="match status" value="1"/>
</dbReference>
<keyword evidence="4" id="KW-0804">Transcription</keyword>
<dbReference type="PROSITE" id="PS50921">
    <property type="entry name" value="ANTAR"/>
    <property type="match status" value="1"/>
</dbReference>
<keyword evidence="10" id="KW-1185">Reference proteome</keyword>
<evidence type="ECO:0000313" key="10">
    <source>
        <dbReference type="Proteomes" id="UP000183997"/>
    </source>
</evidence>
<evidence type="ECO:0000256" key="1">
    <source>
        <dbReference type="ARBA" id="ARBA00018672"/>
    </source>
</evidence>
<keyword evidence="3" id="KW-0238">DNA-binding</keyword>
<dbReference type="EMBL" id="FRAR01000020">
    <property type="protein sequence ID" value="SHK69079.1"/>
    <property type="molecule type" value="Genomic_DNA"/>
</dbReference>
<dbReference type="GO" id="GO:0032993">
    <property type="term" value="C:protein-DNA complex"/>
    <property type="evidence" value="ECO:0007669"/>
    <property type="project" value="TreeGrafter"/>
</dbReference>
<feature type="domain" description="Response regulatory" evidence="7">
    <location>
        <begin position="5"/>
        <end position="119"/>
    </location>
</feature>
<dbReference type="InterPro" id="IPR008327">
    <property type="entry name" value="Sig_transdc_resp-reg_antiterm"/>
</dbReference>
<evidence type="ECO:0000256" key="5">
    <source>
        <dbReference type="ARBA" id="ARBA00024867"/>
    </source>
</evidence>
<dbReference type="GO" id="GO:0006355">
    <property type="term" value="P:regulation of DNA-templated transcription"/>
    <property type="evidence" value="ECO:0007669"/>
    <property type="project" value="TreeGrafter"/>
</dbReference>
<dbReference type="Gene3D" id="3.40.50.2300">
    <property type="match status" value="1"/>
</dbReference>
<evidence type="ECO:0000256" key="4">
    <source>
        <dbReference type="ARBA" id="ARBA00023163"/>
    </source>
</evidence>
<organism evidence="9 10">
    <name type="scientific">Desulforamulus aeronauticus DSM 10349</name>
    <dbReference type="NCBI Taxonomy" id="1121421"/>
    <lineage>
        <taxon>Bacteria</taxon>
        <taxon>Bacillati</taxon>
        <taxon>Bacillota</taxon>
        <taxon>Clostridia</taxon>
        <taxon>Eubacteriales</taxon>
        <taxon>Peptococcaceae</taxon>
        <taxon>Desulforamulus</taxon>
    </lineage>
</organism>
<evidence type="ECO:0000259" key="8">
    <source>
        <dbReference type="PROSITE" id="PS50921"/>
    </source>
</evidence>